<evidence type="ECO:0000313" key="1">
    <source>
        <dbReference type="EMBL" id="KRM09358.1"/>
    </source>
</evidence>
<dbReference type="InterPro" id="IPR008524">
    <property type="entry name" value="DUF806"/>
</dbReference>
<proteinExistence type="predicted"/>
<dbReference type="PATRIC" id="fig|1423807.3.peg.1863"/>
<protein>
    <submittedName>
        <fullName evidence="1">Tail component protein</fullName>
    </submittedName>
</protein>
<dbReference type="STRING" id="1423807.FD16_GL001818"/>
<gene>
    <name evidence="1" type="ORF">FD16_GL001818</name>
</gene>
<name>A0A0R1VUB9_9LACO</name>
<dbReference type="Proteomes" id="UP000051820">
    <property type="component" value="Unassembled WGS sequence"/>
</dbReference>
<sequence length="121" mass="13797">MLATLRAKKVIDSANYGMTAYTNNLPTTEVENTDDTIILVTDVSTKPELYGNAEINGFFQEVEVQVFYKLDNDDPSDFEAGLIKLFKNNNWSVEDIHPHTVDPKTYQMSAVFYFGYLEIEN</sequence>
<dbReference type="AlphaFoldDB" id="A0A0R1VUB9"/>
<comment type="caution">
    <text evidence="1">The sequence shown here is derived from an EMBL/GenBank/DDBJ whole genome shotgun (WGS) entry which is preliminary data.</text>
</comment>
<organism evidence="1 2">
    <name type="scientific">Paucilactobacillus suebicus DSM 5007 = KCTC 3549</name>
    <dbReference type="NCBI Taxonomy" id="1423807"/>
    <lineage>
        <taxon>Bacteria</taxon>
        <taxon>Bacillati</taxon>
        <taxon>Bacillota</taxon>
        <taxon>Bacilli</taxon>
        <taxon>Lactobacillales</taxon>
        <taxon>Lactobacillaceae</taxon>
        <taxon>Paucilactobacillus</taxon>
    </lineage>
</organism>
<keyword evidence="2" id="KW-1185">Reference proteome</keyword>
<evidence type="ECO:0000313" key="2">
    <source>
        <dbReference type="Proteomes" id="UP000051820"/>
    </source>
</evidence>
<dbReference type="RefSeq" id="WP_010623277.1">
    <property type="nucleotide sequence ID" value="NZ_AZGF01000043.1"/>
</dbReference>
<accession>A0A0R1VUB9</accession>
<dbReference type="OrthoDB" id="2292483at2"/>
<dbReference type="EMBL" id="AZGF01000043">
    <property type="protein sequence ID" value="KRM09358.1"/>
    <property type="molecule type" value="Genomic_DNA"/>
</dbReference>
<dbReference type="Pfam" id="PF05657">
    <property type="entry name" value="DUF806"/>
    <property type="match status" value="1"/>
</dbReference>
<reference evidence="1 2" key="1">
    <citation type="journal article" date="2015" name="Genome Announc.">
        <title>Expanding the biotechnology potential of lactobacilli through comparative genomics of 213 strains and associated genera.</title>
        <authorList>
            <person name="Sun Z."/>
            <person name="Harris H.M."/>
            <person name="McCann A."/>
            <person name="Guo C."/>
            <person name="Argimon S."/>
            <person name="Zhang W."/>
            <person name="Yang X."/>
            <person name="Jeffery I.B."/>
            <person name="Cooney J.C."/>
            <person name="Kagawa T.F."/>
            <person name="Liu W."/>
            <person name="Song Y."/>
            <person name="Salvetti E."/>
            <person name="Wrobel A."/>
            <person name="Rasinkangas P."/>
            <person name="Parkhill J."/>
            <person name="Rea M.C."/>
            <person name="O'Sullivan O."/>
            <person name="Ritari J."/>
            <person name="Douillard F.P."/>
            <person name="Paul Ross R."/>
            <person name="Yang R."/>
            <person name="Briner A.E."/>
            <person name="Felis G.E."/>
            <person name="de Vos W.M."/>
            <person name="Barrangou R."/>
            <person name="Klaenhammer T.R."/>
            <person name="Caufield P.W."/>
            <person name="Cui Y."/>
            <person name="Zhang H."/>
            <person name="O'Toole P.W."/>
        </authorList>
    </citation>
    <scope>NUCLEOTIDE SEQUENCE [LARGE SCALE GENOMIC DNA]</scope>
    <source>
        <strain evidence="1 2">DSM 5007</strain>
    </source>
</reference>